<dbReference type="EMBL" id="LAZR01023630">
    <property type="protein sequence ID" value="KKL77858.1"/>
    <property type="molecule type" value="Genomic_DNA"/>
</dbReference>
<organism evidence="1">
    <name type="scientific">marine sediment metagenome</name>
    <dbReference type="NCBI Taxonomy" id="412755"/>
    <lineage>
        <taxon>unclassified sequences</taxon>
        <taxon>metagenomes</taxon>
        <taxon>ecological metagenomes</taxon>
    </lineage>
</organism>
<gene>
    <name evidence="1" type="ORF">LCGC14_2030680</name>
</gene>
<reference evidence="1" key="1">
    <citation type="journal article" date="2015" name="Nature">
        <title>Complex archaea that bridge the gap between prokaryotes and eukaryotes.</title>
        <authorList>
            <person name="Spang A."/>
            <person name="Saw J.H."/>
            <person name="Jorgensen S.L."/>
            <person name="Zaremba-Niedzwiedzka K."/>
            <person name="Martijn J."/>
            <person name="Lind A.E."/>
            <person name="van Eijk R."/>
            <person name="Schleper C."/>
            <person name="Guy L."/>
            <person name="Ettema T.J."/>
        </authorList>
    </citation>
    <scope>NUCLEOTIDE SEQUENCE</scope>
</reference>
<name>A0A0F9EUU0_9ZZZZ</name>
<dbReference type="AlphaFoldDB" id="A0A0F9EUU0"/>
<sequence length="72" mass="8197">MILTKEIFEQGKSSNGSWSGKQLALFGVTIKLNKGWKKTIIGQEWPKEIINQFINLKNKHLKKPLGQMSLSL</sequence>
<proteinExistence type="predicted"/>
<evidence type="ECO:0000313" key="1">
    <source>
        <dbReference type="EMBL" id="KKL77858.1"/>
    </source>
</evidence>
<accession>A0A0F9EUU0</accession>
<protein>
    <submittedName>
        <fullName evidence="1">Uncharacterized protein</fullName>
    </submittedName>
</protein>
<comment type="caution">
    <text evidence="1">The sequence shown here is derived from an EMBL/GenBank/DDBJ whole genome shotgun (WGS) entry which is preliminary data.</text>
</comment>